<dbReference type="EMBL" id="AORV01000051">
    <property type="protein sequence ID" value="EMS70603.1"/>
    <property type="molecule type" value="Genomic_DNA"/>
</dbReference>
<comment type="caution">
    <text evidence="3">The sequence shown here is derived from an EMBL/GenBank/DDBJ whole genome shotgun (WGS) entry which is preliminary data.</text>
</comment>
<evidence type="ECO:0000259" key="1">
    <source>
        <dbReference type="Pfam" id="PF10592"/>
    </source>
</evidence>
<gene>
    <name evidence="3" type="ORF">CTER_3613</name>
</gene>
<feature type="domain" description="Abortive infection phage resistance protein N-terminal" evidence="2">
    <location>
        <begin position="30"/>
        <end position="176"/>
    </location>
</feature>
<name>S0FQ36_RUMCE</name>
<dbReference type="InterPro" id="IPR018891">
    <property type="entry name" value="AIPR_C"/>
</dbReference>
<feature type="domain" description="Abortive phage infection protein C-terminal" evidence="1">
    <location>
        <begin position="236"/>
        <end position="549"/>
    </location>
</feature>
<evidence type="ECO:0000313" key="3">
    <source>
        <dbReference type="EMBL" id="EMS70603.1"/>
    </source>
</evidence>
<accession>S0FQ36</accession>
<dbReference type="AlphaFoldDB" id="S0FQ36"/>
<organism evidence="3 4">
    <name type="scientific">Ruminiclostridium cellobioparum subsp. termitidis CT1112</name>
    <dbReference type="NCBI Taxonomy" id="1195236"/>
    <lineage>
        <taxon>Bacteria</taxon>
        <taxon>Bacillati</taxon>
        <taxon>Bacillota</taxon>
        <taxon>Clostridia</taxon>
        <taxon>Eubacteriales</taxon>
        <taxon>Oscillospiraceae</taxon>
        <taxon>Ruminiclostridium</taxon>
    </lineage>
</organism>
<evidence type="ECO:0000259" key="2">
    <source>
        <dbReference type="Pfam" id="PF22879"/>
    </source>
</evidence>
<proteinExistence type="predicted"/>
<dbReference type="RefSeq" id="WP_004628037.1">
    <property type="nucleotide sequence ID" value="NZ_AORV01000051.1"/>
</dbReference>
<dbReference type="Proteomes" id="UP000014155">
    <property type="component" value="Unassembled WGS sequence"/>
</dbReference>
<reference evidence="3 4" key="1">
    <citation type="journal article" date="2013" name="Genome Announc.">
        <title>Draft Genome Sequence of the Cellulolytic, Mesophilic, Anaerobic Bacterium Clostridium termitidis Strain CT1112 (DSM 5398).</title>
        <authorList>
            <person name="Lal S."/>
            <person name="Ramachandran U."/>
            <person name="Zhang X."/>
            <person name="Munir R."/>
            <person name="Sparling R."/>
            <person name="Levin D.B."/>
        </authorList>
    </citation>
    <scope>NUCLEOTIDE SEQUENCE [LARGE SCALE GENOMIC DNA]</scope>
    <source>
        <strain evidence="3 4">CT1112</strain>
    </source>
</reference>
<protein>
    <submittedName>
        <fullName evidence="3">AIPR protein</fullName>
    </submittedName>
</protein>
<dbReference type="PATRIC" id="fig|1195236.3.peg.3825"/>
<sequence>MENLTDFAKSFVEDVLSQADADVVLKEDAFTDIFCGYLVSAEQCMDYVICNFKKSVLNIKINAYEYNEYFGTFTLVISDFDQFSIMSKMNSKLSDSLFRRARNFFEKSCKGLKNKLEDSTEAFALSDIIETNQRNIDKLKIIIITNKIATNEIPSDSNIESIGVSHDIWDIERIYQLLYQQKGPEEIRIKIEEIYGESLGFLKTDDDNEIYDSYVGIIPGKLLAKIYDDWGQRLIERNVRSFLQAKGTINRGLRDTINKDPRMFMAYNNGISTIAEQLVLNPSPIDNYIQIKEMVGWQIVNGGQTTASLYNALKSKADLDSVYLQMKLTVIKKEEHVDDIITSISKYANSQNKITMSDFSANDNFHVTMENLSRRVWVPSVKGKATTKWFYERARGQYLVELNRQHTESKKRLFKQQNPKNQVMNKTAAAKYEMSWLQFPHIVSRGAETNFVFFTDMVKDKPDLQPNEDYFKHLVAKAILFSTCDKIVKNNNFGDYKANVVTYTIGLLSSIRKGKIDFDTIWANQSLDKTLCAEISDLSICVWKHITKPIVEGTNITQWCKREECWTELIRRYKSNEL</sequence>
<dbReference type="eggNOG" id="ENOG502Z7VT">
    <property type="taxonomic scope" value="Bacteria"/>
</dbReference>
<evidence type="ECO:0000313" key="4">
    <source>
        <dbReference type="Proteomes" id="UP000014155"/>
    </source>
</evidence>
<dbReference type="InterPro" id="IPR055101">
    <property type="entry name" value="AIPR_N"/>
</dbReference>
<dbReference type="Pfam" id="PF10592">
    <property type="entry name" value="AIPR"/>
    <property type="match status" value="1"/>
</dbReference>
<dbReference type="STRING" id="1195236.CTER_3613"/>
<dbReference type="Pfam" id="PF22879">
    <property type="entry name" value="AIPR_N"/>
    <property type="match status" value="1"/>
</dbReference>
<keyword evidence="4" id="KW-1185">Reference proteome</keyword>